<reference evidence="1" key="1">
    <citation type="journal article" date="2017" name="Science">
        <title>Giant viruses with an expanded complement of translation system components.</title>
        <authorList>
            <person name="Schulz F."/>
            <person name="Yutin N."/>
            <person name="Ivanova N.N."/>
            <person name="Ortega D.R."/>
            <person name="Lee T.K."/>
            <person name="Vierheilig J."/>
            <person name="Daims H."/>
            <person name="Horn M."/>
            <person name="Wagner M."/>
            <person name="Jensen G.J."/>
            <person name="Kyrpides N.C."/>
            <person name="Koonin E.V."/>
            <person name="Woyke T."/>
        </authorList>
    </citation>
    <scope>NUCLEOTIDE SEQUENCE</scope>
    <source>
        <strain evidence="1">KNV1</strain>
    </source>
</reference>
<organism evidence="1">
    <name type="scientific">Klosneuvirus KNV1</name>
    <dbReference type="NCBI Taxonomy" id="1977640"/>
    <lineage>
        <taxon>Viruses</taxon>
        <taxon>Varidnaviria</taxon>
        <taxon>Bamfordvirae</taxon>
        <taxon>Nucleocytoviricota</taxon>
        <taxon>Megaviricetes</taxon>
        <taxon>Imitervirales</taxon>
        <taxon>Mimiviridae</taxon>
        <taxon>Klosneuvirinae</taxon>
        <taxon>Klosneuvirus</taxon>
    </lineage>
</organism>
<gene>
    <name evidence="1" type="ORF">Klosneuvirus_1_279</name>
</gene>
<sequence length="216" mass="25955">MLSYNRYYYCSPYTIIIYFNKIEKYLQREYNKSTCFKSSEMQRPNIYYLASYPDVYSGNTCNDKNSNFYYNRTVLYNQKTARSIAEEYGIDPDEEYNRLDLECPEIARGYREKFVCFECRHYSKTQNASIRRENVHGYQTNYEIKMATDKNITCPKCHHEKVYVGPKFAPPKQDDIKAWNDAKEKYEKDSRVYCYSYNEFADRVGGHPRKKNKEII</sequence>
<evidence type="ECO:0000313" key="1">
    <source>
        <dbReference type="EMBL" id="ARF11422.1"/>
    </source>
</evidence>
<dbReference type="EMBL" id="KY684108">
    <property type="protein sequence ID" value="ARF11422.1"/>
    <property type="molecule type" value="Genomic_DNA"/>
</dbReference>
<accession>A0A1V0SI76</accession>
<proteinExistence type="predicted"/>
<protein>
    <submittedName>
        <fullName evidence="1">Uncharacterized protein</fullName>
    </submittedName>
</protein>
<name>A0A1V0SI76_9VIRU</name>